<accession>A0A6C6Z963</accession>
<dbReference type="KEGG" id="spq:SPAB_04890"/>
<name>A0A6C6Z963_SALPB</name>
<evidence type="ECO:0000313" key="1">
    <source>
        <dbReference type="EMBL" id="ABX70189.1"/>
    </source>
</evidence>
<gene>
    <name evidence="1" type="ordered locus">SPAB_04890</name>
</gene>
<proteinExistence type="predicted"/>
<reference evidence="1 2" key="1">
    <citation type="submission" date="2007-11" db="EMBL/GenBank/DDBJ databases">
        <authorList>
            <consortium name="The Salmonella enterica serovar Paratyphi B Genome Sequencing Project"/>
            <person name="McClelland M."/>
            <person name="Sanderson E.K."/>
            <person name="Porwollik S."/>
            <person name="Spieth J."/>
            <person name="Clifton W.S."/>
            <person name="Fulton R."/>
            <person name="Cordes M."/>
            <person name="Wollam A."/>
            <person name="Shah N."/>
            <person name="Pepin K."/>
            <person name="Bhonagiri V."/>
            <person name="Nash W."/>
            <person name="Johnson M."/>
            <person name="Thiruvilangam P."/>
            <person name="Wilson R."/>
        </authorList>
    </citation>
    <scope>NUCLEOTIDE SEQUENCE [LARGE SCALE GENOMIC DNA]</scope>
    <source>
        <strain evidence="2">ATCC BAA-1250 / SPB7</strain>
    </source>
</reference>
<sequence>MENHIRKKSSLMVSYGCFYKRRLYVNKQPYSYLRE</sequence>
<dbReference type="AlphaFoldDB" id="A0A6C6Z963"/>
<dbReference type="Proteomes" id="UP000008556">
    <property type="component" value="Chromosome"/>
</dbReference>
<evidence type="ECO:0000313" key="2">
    <source>
        <dbReference type="Proteomes" id="UP000008556"/>
    </source>
</evidence>
<dbReference type="EMBL" id="CP000886">
    <property type="protein sequence ID" value="ABX70189.1"/>
    <property type="molecule type" value="Genomic_DNA"/>
</dbReference>
<protein>
    <submittedName>
        <fullName evidence="1">Uncharacterized protein</fullName>
    </submittedName>
</protein>
<organism evidence="1 2">
    <name type="scientific">Salmonella paratyphi B (strain ATCC BAA-1250 / SPB7)</name>
    <dbReference type="NCBI Taxonomy" id="1016998"/>
    <lineage>
        <taxon>Bacteria</taxon>
        <taxon>Pseudomonadati</taxon>
        <taxon>Pseudomonadota</taxon>
        <taxon>Gammaproteobacteria</taxon>
        <taxon>Enterobacterales</taxon>
        <taxon>Enterobacteriaceae</taxon>
        <taxon>Salmonella</taxon>
    </lineage>
</organism>